<reference evidence="1" key="2">
    <citation type="journal article" date="2022" name="Microbiol. Resour. Announc.">
        <title>Metagenome Sequencing to Explore Phylogenomics of Terrestrial Cyanobacteria.</title>
        <authorList>
            <person name="Ward R.D."/>
            <person name="Stajich J.E."/>
            <person name="Johansen J.R."/>
            <person name="Huntemann M."/>
            <person name="Clum A."/>
            <person name="Foster B."/>
            <person name="Foster B."/>
            <person name="Roux S."/>
            <person name="Palaniappan K."/>
            <person name="Varghese N."/>
            <person name="Mukherjee S."/>
            <person name="Reddy T.B.K."/>
            <person name="Daum C."/>
            <person name="Copeland A."/>
            <person name="Chen I.A."/>
            <person name="Ivanova N.N."/>
            <person name="Kyrpides N.C."/>
            <person name="Shapiro N."/>
            <person name="Eloe-Fadrosh E.A."/>
            <person name="Pietrasiak N."/>
        </authorList>
    </citation>
    <scope>NUCLEOTIDE SEQUENCE</scope>
    <source>
        <strain evidence="1">CPER-KK1</strain>
    </source>
</reference>
<proteinExistence type="predicted"/>
<dbReference type="Proteomes" id="UP000753908">
    <property type="component" value="Unassembled WGS sequence"/>
</dbReference>
<sequence>MKDQYPQRIWLLMAIVALTTASVFDYPKIKQPELAEPLVDLVTLYIAWTK</sequence>
<protein>
    <submittedName>
        <fullName evidence="1">Uncharacterized protein</fullName>
    </submittedName>
</protein>
<name>A0A951PIX5_9CYAN</name>
<evidence type="ECO:0000313" key="2">
    <source>
        <dbReference type="Proteomes" id="UP000753908"/>
    </source>
</evidence>
<comment type="caution">
    <text evidence="1">The sequence shown here is derived from an EMBL/GenBank/DDBJ whole genome shotgun (WGS) entry which is preliminary data.</text>
</comment>
<dbReference type="EMBL" id="JAHHIF010000008">
    <property type="protein sequence ID" value="MBW4544431.1"/>
    <property type="molecule type" value="Genomic_DNA"/>
</dbReference>
<reference evidence="1" key="1">
    <citation type="submission" date="2021-05" db="EMBL/GenBank/DDBJ databases">
        <authorList>
            <person name="Pietrasiak N."/>
            <person name="Ward R."/>
            <person name="Stajich J.E."/>
            <person name="Kurbessoian T."/>
        </authorList>
    </citation>
    <scope>NUCLEOTIDE SEQUENCE</scope>
    <source>
        <strain evidence="1">CPER-KK1</strain>
    </source>
</reference>
<gene>
    <name evidence="1" type="ORF">KME25_08315</name>
</gene>
<dbReference type="AlphaFoldDB" id="A0A951PIX5"/>
<organism evidence="1 2">
    <name type="scientific">Symplocastrum torsivum CPER-KK1</name>
    <dbReference type="NCBI Taxonomy" id="450513"/>
    <lineage>
        <taxon>Bacteria</taxon>
        <taxon>Bacillati</taxon>
        <taxon>Cyanobacteriota</taxon>
        <taxon>Cyanophyceae</taxon>
        <taxon>Oscillatoriophycideae</taxon>
        <taxon>Oscillatoriales</taxon>
        <taxon>Microcoleaceae</taxon>
        <taxon>Symplocastrum</taxon>
    </lineage>
</organism>
<accession>A0A951PIX5</accession>
<evidence type="ECO:0000313" key="1">
    <source>
        <dbReference type="EMBL" id="MBW4544431.1"/>
    </source>
</evidence>